<sequence length="58" mass="6297">MEASTTLINSVAAGDKTVSIHTLHELEARVLILSYSMAAILVSIHTLHELEARLALQN</sequence>
<evidence type="ECO:0000313" key="1">
    <source>
        <dbReference type="EMBL" id="CCI16338.1"/>
    </source>
</evidence>
<name>I4H2R4_MICAE</name>
<protein>
    <submittedName>
        <fullName evidence="1">Uncharacterized protein</fullName>
    </submittedName>
</protein>
<dbReference type="EMBL" id="CAIM01000103">
    <property type="protein sequence ID" value="CCI16338.1"/>
    <property type="molecule type" value="Genomic_DNA"/>
</dbReference>
<dbReference type="HOGENOM" id="CLU_2974353_0_0_3"/>
<reference evidence="1 2" key="1">
    <citation type="submission" date="2012-04" db="EMBL/GenBank/DDBJ databases">
        <authorList>
            <person name="Genoscope - CEA"/>
        </authorList>
    </citation>
    <scope>NUCLEOTIDE SEQUENCE [LARGE SCALE GENOMIC DNA]</scope>
    <source>
        <strain evidence="1 2">9807</strain>
    </source>
</reference>
<dbReference type="AlphaFoldDB" id="I4H2R4"/>
<proteinExistence type="predicted"/>
<evidence type="ECO:0000313" key="2">
    <source>
        <dbReference type="Proteomes" id="UP000003613"/>
    </source>
</evidence>
<dbReference type="Proteomes" id="UP000003613">
    <property type="component" value="Unassembled WGS sequence"/>
</dbReference>
<accession>I4H2R4</accession>
<organism evidence="1 2">
    <name type="scientific">Microcystis aeruginosa PCC 9807</name>
    <dbReference type="NCBI Taxonomy" id="1160283"/>
    <lineage>
        <taxon>Bacteria</taxon>
        <taxon>Bacillati</taxon>
        <taxon>Cyanobacteriota</taxon>
        <taxon>Cyanophyceae</taxon>
        <taxon>Oscillatoriophycideae</taxon>
        <taxon>Chroococcales</taxon>
        <taxon>Microcystaceae</taxon>
        <taxon>Microcystis</taxon>
    </lineage>
</organism>
<gene>
    <name evidence="1" type="ORF">MICAF_1910013</name>
</gene>
<comment type="caution">
    <text evidence="1">The sequence shown here is derived from an EMBL/GenBank/DDBJ whole genome shotgun (WGS) entry which is preliminary data.</text>
</comment>